<dbReference type="EMBL" id="CAJNOU010002623">
    <property type="protein sequence ID" value="CAF1336363.1"/>
    <property type="molecule type" value="Genomic_DNA"/>
</dbReference>
<name>A0A815GB83_9BILA</name>
<feature type="non-terminal residue" evidence="1">
    <location>
        <position position="1"/>
    </location>
</feature>
<comment type="caution">
    <text evidence="1">The sequence shown here is derived from an EMBL/GenBank/DDBJ whole genome shotgun (WGS) entry which is preliminary data.</text>
</comment>
<evidence type="ECO:0000313" key="1">
    <source>
        <dbReference type="EMBL" id="CAF1336363.1"/>
    </source>
</evidence>
<proteinExistence type="predicted"/>
<evidence type="ECO:0000313" key="2">
    <source>
        <dbReference type="Proteomes" id="UP000663889"/>
    </source>
</evidence>
<dbReference type="Proteomes" id="UP000663889">
    <property type="component" value="Unassembled WGS sequence"/>
</dbReference>
<reference evidence="1" key="1">
    <citation type="submission" date="2021-02" db="EMBL/GenBank/DDBJ databases">
        <authorList>
            <person name="Nowell W R."/>
        </authorList>
    </citation>
    <scope>NUCLEOTIDE SEQUENCE</scope>
</reference>
<sequence length="27" mass="3222">PSQLALDNYRAEECWNESEKLINEKIK</sequence>
<accession>A0A815GB83</accession>
<dbReference type="AlphaFoldDB" id="A0A815GB83"/>
<protein>
    <submittedName>
        <fullName evidence="1">Uncharacterized protein</fullName>
    </submittedName>
</protein>
<organism evidence="1 2">
    <name type="scientific">Rotaria sordida</name>
    <dbReference type="NCBI Taxonomy" id="392033"/>
    <lineage>
        <taxon>Eukaryota</taxon>
        <taxon>Metazoa</taxon>
        <taxon>Spiralia</taxon>
        <taxon>Gnathifera</taxon>
        <taxon>Rotifera</taxon>
        <taxon>Eurotatoria</taxon>
        <taxon>Bdelloidea</taxon>
        <taxon>Philodinida</taxon>
        <taxon>Philodinidae</taxon>
        <taxon>Rotaria</taxon>
    </lineage>
</organism>
<gene>
    <name evidence="1" type="ORF">SEV965_LOCUS28105</name>
</gene>